<sequence length="40" mass="4839">MKIKHMILYTLKIIHCHTHCKCVSVPLTCLFKMIRHQYLI</sequence>
<protein>
    <submittedName>
        <fullName evidence="1">Uncharacterized protein</fullName>
    </submittedName>
</protein>
<accession>A0A0E9PKD3</accession>
<dbReference type="AlphaFoldDB" id="A0A0E9PKD3"/>
<organism evidence="1">
    <name type="scientific">Anguilla anguilla</name>
    <name type="common">European freshwater eel</name>
    <name type="synonym">Muraena anguilla</name>
    <dbReference type="NCBI Taxonomy" id="7936"/>
    <lineage>
        <taxon>Eukaryota</taxon>
        <taxon>Metazoa</taxon>
        <taxon>Chordata</taxon>
        <taxon>Craniata</taxon>
        <taxon>Vertebrata</taxon>
        <taxon>Euteleostomi</taxon>
        <taxon>Actinopterygii</taxon>
        <taxon>Neopterygii</taxon>
        <taxon>Teleostei</taxon>
        <taxon>Anguilliformes</taxon>
        <taxon>Anguillidae</taxon>
        <taxon>Anguilla</taxon>
    </lineage>
</organism>
<dbReference type="EMBL" id="GBXM01104304">
    <property type="protein sequence ID" value="JAH04273.1"/>
    <property type="molecule type" value="Transcribed_RNA"/>
</dbReference>
<name>A0A0E9PKD3_ANGAN</name>
<evidence type="ECO:0000313" key="1">
    <source>
        <dbReference type="EMBL" id="JAH04273.1"/>
    </source>
</evidence>
<proteinExistence type="predicted"/>
<reference evidence="1" key="1">
    <citation type="submission" date="2014-11" db="EMBL/GenBank/DDBJ databases">
        <authorList>
            <person name="Amaro Gonzalez C."/>
        </authorList>
    </citation>
    <scope>NUCLEOTIDE SEQUENCE</scope>
</reference>
<reference evidence="1" key="2">
    <citation type="journal article" date="2015" name="Fish Shellfish Immunol.">
        <title>Early steps in the European eel (Anguilla anguilla)-Vibrio vulnificus interaction in the gills: Role of the RtxA13 toxin.</title>
        <authorList>
            <person name="Callol A."/>
            <person name="Pajuelo D."/>
            <person name="Ebbesson L."/>
            <person name="Teles M."/>
            <person name="MacKenzie S."/>
            <person name="Amaro C."/>
        </authorList>
    </citation>
    <scope>NUCLEOTIDE SEQUENCE</scope>
</reference>